<dbReference type="PROSITE" id="PS50060">
    <property type="entry name" value="MAM_2"/>
    <property type="match status" value="4"/>
</dbReference>
<dbReference type="CDD" id="cd06263">
    <property type="entry name" value="MAM"/>
    <property type="match status" value="4"/>
</dbReference>
<dbReference type="SUPFAM" id="SSF49899">
    <property type="entry name" value="Concanavalin A-like lectins/glucanases"/>
    <property type="match status" value="4"/>
</dbReference>
<dbReference type="PANTHER" id="PTHR23282">
    <property type="entry name" value="APICAL ENDOSOMAL GLYCOPROTEIN PRECURSOR"/>
    <property type="match status" value="1"/>
</dbReference>
<organism evidence="4 5">
    <name type="scientific">Pogona vitticeps</name>
    <name type="common">central bearded dragon</name>
    <dbReference type="NCBI Taxonomy" id="103695"/>
    <lineage>
        <taxon>Eukaryota</taxon>
        <taxon>Metazoa</taxon>
        <taxon>Chordata</taxon>
        <taxon>Craniata</taxon>
        <taxon>Vertebrata</taxon>
        <taxon>Euteleostomi</taxon>
        <taxon>Lepidosauria</taxon>
        <taxon>Squamata</taxon>
        <taxon>Bifurcata</taxon>
        <taxon>Unidentata</taxon>
        <taxon>Episquamata</taxon>
        <taxon>Toxicofera</taxon>
        <taxon>Iguania</taxon>
        <taxon>Acrodonta</taxon>
        <taxon>Agamidae</taxon>
        <taxon>Amphibolurinae</taxon>
        <taxon>Pogona</taxon>
    </lineage>
</organism>
<evidence type="ECO:0000313" key="5">
    <source>
        <dbReference type="RefSeq" id="XP_072848300.1"/>
    </source>
</evidence>
<evidence type="ECO:0000259" key="3">
    <source>
        <dbReference type="PROSITE" id="PS50060"/>
    </source>
</evidence>
<keyword evidence="1" id="KW-1133">Transmembrane helix</keyword>
<evidence type="ECO:0000256" key="1">
    <source>
        <dbReference type="SAM" id="Phobius"/>
    </source>
</evidence>
<dbReference type="SMART" id="SM00137">
    <property type="entry name" value="MAM"/>
    <property type="match status" value="4"/>
</dbReference>
<dbReference type="Pfam" id="PF00629">
    <property type="entry name" value="MAM"/>
    <property type="match status" value="4"/>
</dbReference>
<protein>
    <submittedName>
        <fullName evidence="5">MAM domain-containing protein 2 isoform X1</fullName>
    </submittedName>
</protein>
<keyword evidence="2" id="KW-0732">Signal</keyword>
<evidence type="ECO:0000256" key="2">
    <source>
        <dbReference type="SAM" id="SignalP"/>
    </source>
</evidence>
<dbReference type="Proteomes" id="UP001652642">
    <property type="component" value="Chromosome 2"/>
</dbReference>
<sequence>MILLYLFTIQALQLAGAGLELPKGSCAFEDSTCGYESDLASLPWILNREGHYIFVDTSQGTNGDIAVLFSPELYMEEWSCIRLIYQIARSSESSLPTTALNVYLRIEGESFDHLLWTTTERSESWLIASLDLRNSTDKYRIVLEGVLGRDISSSIAIFEIKITTGYCIECNFEENHLCGFMNRWNPNVNWFVGGGNIGNSQSILPRDHTLNNEFGHYMYVDSLYVKHFQEVAQLVSPRTTTPMSGCLSFYYIVQQQNGIVFTIYMKDINGFYEELWKAASPMSNDWILGEVDFSAPYPMEVIFEVAFNSASGGYIALDDISFSPVFCTSQTEISFNPTEVSCSFEEDLCNFYQDHKDGPGWSRVKVKPNAYRPGDHTTGMGYYLMANTKFTSQPGYIGRLYSPTLPGNLQYCLRFYYAIYGFFKMRDTLAVYIFEENHVVQEKIWSVSETPRGVWIQAEITFRKPMPCKAVFVSWCRSFWDCGLVALDDVSVALGSCQVTDTLPAFPGECTFEQNECGFTQQKRNRGGWHRRRGQTPTSYTGPKADHTTGVGSYMYIEASHMIYGQKARLISRLLRRTFGYQCLVFFYHMYGAGTGLLNVYIKKHGAKDETLIWKRRGEQSITWLRGLIQYTCDKSHQIIFEAIRGLSVRSDIAIDDILFQRGPCKEMEETTLQSSGYSADFNEIEY</sequence>
<feature type="domain" description="MAM" evidence="3">
    <location>
        <begin position="340"/>
        <end position="499"/>
    </location>
</feature>
<evidence type="ECO:0000313" key="4">
    <source>
        <dbReference type="Proteomes" id="UP001652642"/>
    </source>
</evidence>
<keyword evidence="1" id="KW-0472">Membrane</keyword>
<feature type="domain" description="MAM" evidence="3">
    <location>
        <begin position="168"/>
        <end position="329"/>
    </location>
</feature>
<name>A0ABM5FSB7_9SAUR</name>
<feature type="signal peptide" evidence="2">
    <location>
        <begin position="1"/>
        <end position="17"/>
    </location>
</feature>
<reference evidence="5" key="2">
    <citation type="submission" date="2025-08" db="UniProtKB">
        <authorList>
            <consortium name="RefSeq"/>
        </authorList>
    </citation>
    <scope>IDENTIFICATION</scope>
</reference>
<dbReference type="InterPro" id="IPR000998">
    <property type="entry name" value="MAM_dom"/>
</dbReference>
<dbReference type="GeneID" id="110090520"/>
<dbReference type="PROSITE" id="PS00740">
    <property type="entry name" value="MAM_1"/>
    <property type="match status" value="2"/>
</dbReference>
<keyword evidence="4" id="KW-1185">Reference proteome</keyword>
<dbReference type="RefSeq" id="XP_072848300.1">
    <property type="nucleotide sequence ID" value="XM_072992199.1"/>
</dbReference>
<accession>A0ABM5FSB7</accession>
<dbReference type="Gene3D" id="2.60.120.200">
    <property type="match status" value="4"/>
</dbReference>
<feature type="transmembrane region" description="Helical" evidence="1">
    <location>
        <begin position="579"/>
        <end position="602"/>
    </location>
</feature>
<dbReference type="PANTHER" id="PTHR23282:SF101">
    <property type="entry name" value="MAM DOMAIN-CONTAINING PROTEIN"/>
    <property type="match status" value="1"/>
</dbReference>
<keyword evidence="1" id="KW-0812">Transmembrane</keyword>
<dbReference type="PRINTS" id="PR00020">
    <property type="entry name" value="MAMDOMAIN"/>
</dbReference>
<feature type="chain" id="PRO_5045908312" evidence="2">
    <location>
        <begin position="18"/>
        <end position="687"/>
    </location>
</feature>
<dbReference type="InterPro" id="IPR051560">
    <property type="entry name" value="MAM_domain-containing"/>
</dbReference>
<reference evidence="4" key="1">
    <citation type="submission" date="2025-05" db="UniProtKB">
        <authorList>
            <consortium name="RefSeq"/>
        </authorList>
    </citation>
    <scope>NUCLEOTIDE SEQUENCE [LARGE SCALE GENOMIC DNA]</scope>
</reference>
<feature type="domain" description="MAM" evidence="3">
    <location>
        <begin position="24"/>
        <end position="169"/>
    </location>
</feature>
<feature type="domain" description="MAM" evidence="3">
    <location>
        <begin position="508"/>
        <end position="667"/>
    </location>
</feature>
<proteinExistence type="predicted"/>
<dbReference type="InterPro" id="IPR013320">
    <property type="entry name" value="ConA-like_dom_sf"/>
</dbReference>
<gene>
    <name evidence="5" type="primary">MAMDC2</name>
</gene>